<keyword evidence="3" id="KW-1185">Reference proteome</keyword>
<keyword evidence="1" id="KW-1133">Transmembrane helix</keyword>
<feature type="transmembrane region" description="Helical" evidence="1">
    <location>
        <begin position="7"/>
        <end position="26"/>
    </location>
</feature>
<dbReference type="AlphaFoldDB" id="A0A347ZW07"/>
<accession>A0A347ZW07</accession>
<proteinExistence type="predicted"/>
<evidence type="ECO:0000313" key="2">
    <source>
        <dbReference type="EMBL" id="REG07184.1"/>
    </source>
</evidence>
<keyword evidence="1" id="KW-0812">Transmembrane</keyword>
<evidence type="ECO:0000313" key="3">
    <source>
        <dbReference type="Proteomes" id="UP000256388"/>
    </source>
</evidence>
<dbReference type="RefSeq" id="WP_116225659.1">
    <property type="nucleotide sequence ID" value="NZ_AP018437.1"/>
</dbReference>
<comment type="caution">
    <text evidence="2">The sequence shown here is derived from an EMBL/GenBank/DDBJ whole genome shotgun (WGS) entry which is preliminary data.</text>
</comment>
<sequence length="428" mass="49904">MKKYIQNLVFILIIFALLISPLIFWLSRNGAWTEDSILEDRKLVVFPQVSVQDFKIGLKRVYQGLYAEAGEVFFNRFISGSFQRTVNKAAAEQMLLRIPLVELAKSFDRAVIHSAYAALPDEAYPASFNSGLYVDRRGENLMQDLALFNQAEKEAIDTRIANYEQLLAEYPDIHFYVYNIETLPYSRFYPLNAYFPQADNGQSLDYFLANKPENLAFANFALNSYADYQKRFFRTDQHWNIRASLDAYEQIYALLKDQYPDISPMLTAEAIKKIDGLEFQGSMARKSLYPVEPDILEYANVSMPAYDTYVDGELSNYSGRENYLNGIYSREKFFNHYRGFYGKQQILIQFHFNNETRRNLLMVTSSYSRTIQMYLASHFHDTYVIDLRFEENSTKRLQQFIDDYDITDVLVFGQPTVTYYSAEDAIKP</sequence>
<gene>
    <name evidence="2" type="ORF">DFR64_2388</name>
</gene>
<dbReference type="EMBL" id="QUMS01000003">
    <property type="protein sequence ID" value="REG07184.1"/>
    <property type="molecule type" value="Genomic_DNA"/>
</dbReference>
<protein>
    <recommendedName>
        <fullName evidence="4">Acetyltransferase AlgX (SGNH hydrolase-like protein)</fullName>
    </recommendedName>
</protein>
<reference evidence="2 3" key="1">
    <citation type="submission" date="2018-08" db="EMBL/GenBank/DDBJ databases">
        <title>Genomic Encyclopedia of Type Strains, Phase IV (KMG-IV): sequencing the most valuable type-strain genomes for metagenomic binning, comparative biology and taxonomic classification.</title>
        <authorList>
            <person name="Goeker M."/>
        </authorList>
    </citation>
    <scope>NUCLEOTIDE SEQUENCE [LARGE SCALE GENOMIC DNA]</scope>
    <source>
        <strain evidence="2 3">DSM 23923</strain>
    </source>
</reference>
<evidence type="ECO:0000256" key="1">
    <source>
        <dbReference type="SAM" id="Phobius"/>
    </source>
</evidence>
<evidence type="ECO:0008006" key="4">
    <source>
        <dbReference type="Google" id="ProtNLM"/>
    </source>
</evidence>
<keyword evidence="1" id="KW-0472">Membrane</keyword>
<organism evidence="2 3">
    <name type="scientific">Pelolinea submarina</name>
    <dbReference type="NCBI Taxonomy" id="913107"/>
    <lineage>
        <taxon>Bacteria</taxon>
        <taxon>Bacillati</taxon>
        <taxon>Chloroflexota</taxon>
        <taxon>Anaerolineae</taxon>
        <taxon>Anaerolineales</taxon>
        <taxon>Anaerolineaceae</taxon>
        <taxon>Pelolinea</taxon>
    </lineage>
</organism>
<name>A0A347ZW07_9CHLR</name>
<dbReference type="Proteomes" id="UP000256388">
    <property type="component" value="Unassembled WGS sequence"/>
</dbReference>